<keyword evidence="9" id="KW-1185">Reference proteome</keyword>
<dbReference type="SMART" id="SM00066">
    <property type="entry name" value="GAL4"/>
    <property type="match status" value="1"/>
</dbReference>
<proteinExistence type="predicted"/>
<reference evidence="8" key="1">
    <citation type="submission" date="2022-11" db="EMBL/GenBank/DDBJ databases">
        <title>Genome Resource of Sclerotinia nivalis Strain SnTB1, a Plant Pathogen Isolated from American Ginseng.</title>
        <authorList>
            <person name="Fan S."/>
        </authorList>
    </citation>
    <scope>NUCLEOTIDE SEQUENCE</scope>
    <source>
        <strain evidence="8">SnTB1</strain>
    </source>
</reference>
<dbReference type="InterPro" id="IPR019787">
    <property type="entry name" value="Znf_PHD-finger"/>
</dbReference>
<comment type="caution">
    <text evidence="8">The sequence shown here is derived from an EMBL/GenBank/DDBJ whole genome shotgun (WGS) entry which is preliminary data.</text>
</comment>
<evidence type="ECO:0000259" key="7">
    <source>
        <dbReference type="PROSITE" id="PS50048"/>
    </source>
</evidence>
<dbReference type="SUPFAM" id="SSF57701">
    <property type="entry name" value="Zn2/Cys6 DNA-binding domain"/>
    <property type="match status" value="1"/>
</dbReference>
<dbReference type="EMBL" id="JAPEIS010000007">
    <property type="protein sequence ID" value="KAJ8064181.1"/>
    <property type="molecule type" value="Genomic_DNA"/>
</dbReference>
<dbReference type="InterPro" id="IPR011011">
    <property type="entry name" value="Znf_FYVE_PHD"/>
</dbReference>
<evidence type="ECO:0000256" key="6">
    <source>
        <dbReference type="SAM" id="MobiDB-lite"/>
    </source>
</evidence>
<dbReference type="Pfam" id="PF00628">
    <property type="entry name" value="PHD"/>
    <property type="match status" value="1"/>
</dbReference>
<feature type="compositionally biased region" description="Low complexity" evidence="6">
    <location>
        <begin position="146"/>
        <end position="157"/>
    </location>
</feature>
<accession>A0A9X0AJY5</accession>
<keyword evidence="1" id="KW-0479">Metal-binding</keyword>
<evidence type="ECO:0000313" key="8">
    <source>
        <dbReference type="EMBL" id="KAJ8064181.1"/>
    </source>
</evidence>
<dbReference type="InterPro" id="IPR013083">
    <property type="entry name" value="Znf_RING/FYVE/PHD"/>
</dbReference>
<dbReference type="InterPro" id="IPR036864">
    <property type="entry name" value="Zn2-C6_fun-type_DNA-bd_sf"/>
</dbReference>
<dbReference type="AlphaFoldDB" id="A0A9X0AJY5"/>
<organism evidence="8 9">
    <name type="scientific">Sclerotinia nivalis</name>
    <dbReference type="NCBI Taxonomy" id="352851"/>
    <lineage>
        <taxon>Eukaryota</taxon>
        <taxon>Fungi</taxon>
        <taxon>Dikarya</taxon>
        <taxon>Ascomycota</taxon>
        <taxon>Pezizomycotina</taxon>
        <taxon>Leotiomycetes</taxon>
        <taxon>Helotiales</taxon>
        <taxon>Sclerotiniaceae</taxon>
        <taxon>Sclerotinia</taxon>
    </lineage>
</organism>
<feature type="coiled-coil region" evidence="5">
    <location>
        <begin position="397"/>
        <end position="464"/>
    </location>
</feature>
<evidence type="ECO:0000256" key="3">
    <source>
        <dbReference type="ARBA" id="ARBA00022833"/>
    </source>
</evidence>
<protein>
    <recommendedName>
        <fullName evidence="7">Zn(2)-C6 fungal-type domain-containing protein</fullName>
    </recommendedName>
</protein>
<dbReference type="Gene3D" id="3.30.40.10">
    <property type="entry name" value="Zinc/RING finger domain, C3HC4 (zinc finger)"/>
    <property type="match status" value="1"/>
</dbReference>
<dbReference type="SMART" id="SM00249">
    <property type="entry name" value="PHD"/>
    <property type="match status" value="1"/>
</dbReference>
<sequence>MAQKPSATSKAKWLDNHIVHLLSWVNFTIEHKDTNFEETVAAHLKQKCETDYTLNQINRKLARLLERFGGRNNGTSYKTLLKKGSKCLVKLSAEITSQVELACKDLETEFRRNQEPPRRSSRSGSEFKTNGFKDDQSEAEQAGLIQEQQTQNTHTQNLSKTPTKIKFKGVSFTPDAPQHSAKRRKFDQRESTSSPDPLARNYFSFPDTIEDSQDENTQIAWEDGRNVTSSPLETSVGRQKSTKTRCTTCHQKKRGCDGGRPSCGSCIKIGVHHSCSYEEVTVSSKDRGERQNIQQPVLAVGNDATEEKTRCICGKIDGPTDWVQCKQCRVWQHCICVGVNLIEAKTMDYLCKECGAKAHNTKLKEIKPPLGSRDLGIQIDSGVQSGNVLLGLARKEISFLQSALRKKTIELRELEQERGYFEREARRLRSNRKQLKEQSPEYLLDQRDREIIRLNNELEELKNSSRFTKLGTTSHEVFNQNTIERINDEFGIIEQLPYRNDPVTVPFRLDRHKELEDIISKTFERGVSSMQVAVDLQASLGSMNTLVVLRALTACCLRIWVYESDFPMIEGSSSEYLAKMREILVTTDGIAAARNLDLATRHAMIMNDDFAWKFIEPEAERLTMRFSNIMAPLFSKEPNGKLGWNWDGVSTWNDDEEMWKDRQSRLYSLFREALRIKAESTLNLKDYDMVTFAPGTPYDHHCMTVETSNGMVGEERNDNSVVEFCIQPAVYVYNKESLADNTGTSALLSSSRNFVHDSGRRKPGLRPSIKAAVILGKGNGGS</sequence>
<evidence type="ECO:0000256" key="5">
    <source>
        <dbReference type="SAM" id="Coils"/>
    </source>
</evidence>
<evidence type="ECO:0000256" key="4">
    <source>
        <dbReference type="ARBA" id="ARBA00023242"/>
    </source>
</evidence>
<dbReference type="OrthoDB" id="303107at2759"/>
<feature type="region of interest" description="Disordered" evidence="6">
    <location>
        <begin position="110"/>
        <end position="215"/>
    </location>
</feature>
<dbReference type="GO" id="GO:0008270">
    <property type="term" value="F:zinc ion binding"/>
    <property type="evidence" value="ECO:0007669"/>
    <property type="project" value="UniProtKB-KW"/>
</dbReference>
<dbReference type="PROSITE" id="PS50048">
    <property type="entry name" value="ZN2_CY6_FUNGAL_2"/>
    <property type="match status" value="1"/>
</dbReference>
<keyword evidence="4" id="KW-0539">Nucleus</keyword>
<dbReference type="PROSITE" id="PS01359">
    <property type="entry name" value="ZF_PHD_1"/>
    <property type="match status" value="1"/>
</dbReference>
<evidence type="ECO:0000256" key="1">
    <source>
        <dbReference type="ARBA" id="ARBA00022723"/>
    </source>
</evidence>
<name>A0A9X0AJY5_9HELO</name>
<dbReference type="InterPro" id="IPR001965">
    <property type="entry name" value="Znf_PHD"/>
</dbReference>
<keyword evidence="5" id="KW-0175">Coiled coil</keyword>
<dbReference type="InterPro" id="IPR001138">
    <property type="entry name" value="Zn2Cys6_DnaBD"/>
</dbReference>
<dbReference type="Proteomes" id="UP001152300">
    <property type="component" value="Unassembled WGS sequence"/>
</dbReference>
<dbReference type="Pfam" id="PF00172">
    <property type="entry name" value="Zn_clus"/>
    <property type="match status" value="1"/>
</dbReference>
<dbReference type="InterPro" id="IPR019786">
    <property type="entry name" value="Zinc_finger_PHD-type_CS"/>
</dbReference>
<keyword evidence="3" id="KW-0862">Zinc</keyword>
<keyword evidence="2" id="KW-0863">Zinc-finger</keyword>
<feature type="domain" description="Zn(2)-C6 fungal-type" evidence="7">
    <location>
        <begin position="245"/>
        <end position="277"/>
    </location>
</feature>
<dbReference type="CDD" id="cd00067">
    <property type="entry name" value="GAL4"/>
    <property type="match status" value="1"/>
</dbReference>
<dbReference type="SUPFAM" id="SSF57903">
    <property type="entry name" value="FYVE/PHD zinc finger"/>
    <property type="match status" value="1"/>
</dbReference>
<evidence type="ECO:0000313" key="9">
    <source>
        <dbReference type="Proteomes" id="UP001152300"/>
    </source>
</evidence>
<evidence type="ECO:0000256" key="2">
    <source>
        <dbReference type="ARBA" id="ARBA00022771"/>
    </source>
</evidence>
<dbReference type="GO" id="GO:0000981">
    <property type="term" value="F:DNA-binding transcription factor activity, RNA polymerase II-specific"/>
    <property type="evidence" value="ECO:0007669"/>
    <property type="project" value="InterPro"/>
</dbReference>
<dbReference type="Gene3D" id="4.10.240.10">
    <property type="entry name" value="Zn(2)-C6 fungal-type DNA-binding domain"/>
    <property type="match status" value="1"/>
</dbReference>
<gene>
    <name evidence="8" type="ORF">OCU04_006532</name>
</gene>